<evidence type="ECO:0000259" key="3">
    <source>
        <dbReference type="PROSITE" id="PS50102"/>
    </source>
</evidence>
<keyword evidence="5" id="KW-1185">Reference proteome</keyword>
<feature type="compositionally biased region" description="Basic and acidic residues" evidence="2">
    <location>
        <begin position="306"/>
        <end position="317"/>
    </location>
</feature>
<accession>A0AAV7E6A7</accession>
<dbReference type="Gene3D" id="3.30.70.330">
    <property type="match status" value="1"/>
</dbReference>
<dbReference type="Proteomes" id="UP000825729">
    <property type="component" value="Unassembled WGS sequence"/>
</dbReference>
<dbReference type="InterPro" id="IPR012677">
    <property type="entry name" value="Nucleotide-bd_a/b_plait_sf"/>
</dbReference>
<dbReference type="PANTHER" id="PTHR32343:SF29">
    <property type="entry name" value="RNA-BINDING (RRM_RBD_RNP MOTIFS) FAMILY PROTEIN"/>
    <property type="match status" value="1"/>
</dbReference>
<comment type="caution">
    <text evidence="4">The sequence shown here is derived from an EMBL/GenBank/DDBJ whole genome shotgun (WGS) entry which is preliminary data.</text>
</comment>
<dbReference type="AlphaFoldDB" id="A0AAV7E6A7"/>
<evidence type="ECO:0000313" key="5">
    <source>
        <dbReference type="Proteomes" id="UP000825729"/>
    </source>
</evidence>
<dbReference type="PROSITE" id="PS50102">
    <property type="entry name" value="RRM"/>
    <property type="match status" value="1"/>
</dbReference>
<name>A0AAV7E6A7_ARIFI</name>
<evidence type="ECO:0000313" key="4">
    <source>
        <dbReference type="EMBL" id="KAG9443946.1"/>
    </source>
</evidence>
<evidence type="ECO:0000256" key="1">
    <source>
        <dbReference type="PROSITE-ProRule" id="PRU00176"/>
    </source>
</evidence>
<dbReference type="InterPro" id="IPR035979">
    <property type="entry name" value="RBD_domain_sf"/>
</dbReference>
<evidence type="ECO:0000256" key="2">
    <source>
        <dbReference type="SAM" id="MobiDB-lite"/>
    </source>
</evidence>
<keyword evidence="1" id="KW-0694">RNA-binding</keyword>
<dbReference type="SMART" id="SM00360">
    <property type="entry name" value="RRM"/>
    <property type="match status" value="1"/>
</dbReference>
<dbReference type="GO" id="GO:0003723">
    <property type="term" value="F:RNA binding"/>
    <property type="evidence" value="ECO:0007669"/>
    <property type="project" value="UniProtKB-UniRule"/>
</dbReference>
<protein>
    <recommendedName>
        <fullName evidence="3">RRM domain-containing protein</fullName>
    </recommendedName>
</protein>
<dbReference type="EMBL" id="JAINDJ010000006">
    <property type="protein sequence ID" value="KAG9443946.1"/>
    <property type="molecule type" value="Genomic_DNA"/>
</dbReference>
<dbReference type="SUPFAM" id="SSF54928">
    <property type="entry name" value="RNA-binding domain, RBD"/>
    <property type="match status" value="1"/>
</dbReference>
<sequence>MSVLQDHDDQTMETGSPLAVTPNWTINVSDIRTVKISNISLSASEQDIREFFSFSGDIRYIEMQSESDVSQLAYVTFKESQGADTAILLSGATIVDRTVNITAVENYELPPSAFASERRYPAAADSPMVKKAEDMVSTMLAKGFILGKDAVNMAKSFDERHKLTSNASATVTSLDRKIGLSDKLSTGTAIVNEKVKEVDERYQVFERTKSALVAAEQKASSAGSVLMSNKYISTGASWISGAFSLMAKAAEDVTALTKEKVGKAEEEKKENIYLVRTGMVNDYAQIHLDNEPPMVVAQEQSPRVPVESKEEGGLGII</sequence>
<feature type="region of interest" description="Disordered" evidence="2">
    <location>
        <begin position="297"/>
        <end position="317"/>
    </location>
</feature>
<gene>
    <name evidence="4" type="ORF">H6P81_015286</name>
</gene>
<dbReference type="PANTHER" id="PTHR32343">
    <property type="entry name" value="SERINE/ARGININE-RICH SPLICING FACTOR"/>
    <property type="match status" value="1"/>
</dbReference>
<dbReference type="Pfam" id="PF00076">
    <property type="entry name" value="RRM_1"/>
    <property type="match status" value="1"/>
</dbReference>
<organism evidence="4 5">
    <name type="scientific">Aristolochia fimbriata</name>
    <name type="common">White veined hardy Dutchman's pipe vine</name>
    <dbReference type="NCBI Taxonomy" id="158543"/>
    <lineage>
        <taxon>Eukaryota</taxon>
        <taxon>Viridiplantae</taxon>
        <taxon>Streptophyta</taxon>
        <taxon>Embryophyta</taxon>
        <taxon>Tracheophyta</taxon>
        <taxon>Spermatophyta</taxon>
        <taxon>Magnoliopsida</taxon>
        <taxon>Magnoliidae</taxon>
        <taxon>Piperales</taxon>
        <taxon>Aristolochiaceae</taxon>
        <taxon>Aristolochia</taxon>
    </lineage>
</organism>
<reference evidence="4 5" key="1">
    <citation type="submission" date="2021-07" db="EMBL/GenBank/DDBJ databases">
        <title>The Aristolochia fimbriata genome: insights into angiosperm evolution, floral development and chemical biosynthesis.</title>
        <authorList>
            <person name="Jiao Y."/>
        </authorList>
    </citation>
    <scope>NUCLEOTIDE SEQUENCE [LARGE SCALE GENOMIC DNA]</scope>
    <source>
        <strain evidence="4">IBCAS-2021</strain>
        <tissue evidence="4">Leaf</tissue>
    </source>
</reference>
<proteinExistence type="predicted"/>
<feature type="domain" description="RRM" evidence="3">
    <location>
        <begin position="32"/>
        <end position="106"/>
    </location>
</feature>
<dbReference type="InterPro" id="IPR000504">
    <property type="entry name" value="RRM_dom"/>
</dbReference>